<evidence type="ECO:0000256" key="1">
    <source>
        <dbReference type="ARBA" id="ARBA00007587"/>
    </source>
</evidence>
<dbReference type="EMBL" id="MT939241">
    <property type="protein sequence ID" value="QOC57545.1"/>
    <property type="molecule type" value="Genomic_DNA"/>
</dbReference>
<evidence type="ECO:0000256" key="8">
    <source>
        <dbReference type="PIRSR" id="PIRSR035805-1"/>
    </source>
</evidence>
<keyword evidence="3 9" id="KW-0237">DNA synthesis</keyword>
<dbReference type="PANTHER" id="PTHR11441">
    <property type="entry name" value="THYMIDINE KINASE"/>
    <property type="match status" value="1"/>
</dbReference>
<gene>
    <name evidence="11" type="ORF">phi9183_ORF052</name>
</gene>
<dbReference type="SUPFAM" id="SSF52540">
    <property type="entry name" value="P-loop containing nucleoside triphosphate hydrolases"/>
    <property type="match status" value="1"/>
</dbReference>
<evidence type="ECO:0000256" key="2">
    <source>
        <dbReference type="ARBA" id="ARBA00012118"/>
    </source>
</evidence>
<dbReference type="Proteomes" id="UP000516647">
    <property type="component" value="Segment"/>
</dbReference>
<dbReference type="GO" id="GO:0005524">
    <property type="term" value="F:ATP binding"/>
    <property type="evidence" value="ECO:0007669"/>
    <property type="project" value="UniProtKB-KW"/>
</dbReference>
<evidence type="ECO:0000256" key="3">
    <source>
        <dbReference type="ARBA" id="ARBA00022634"/>
    </source>
</evidence>
<keyword evidence="4 9" id="KW-0808">Transferase</keyword>
<dbReference type="GO" id="GO:0046104">
    <property type="term" value="P:thymidine metabolic process"/>
    <property type="evidence" value="ECO:0007669"/>
    <property type="project" value="TreeGrafter"/>
</dbReference>
<evidence type="ECO:0000256" key="7">
    <source>
        <dbReference type="ARBA" id="ARBA00022840"/>
    </source>
</evidence>
<dbReference type="PIRSF" id="PIRSF035805">
    <property type="entry name" value="TK_cell"/>
    <property type="match status" value="1"/>
</dbReference>
<protein>
    <recommendedName>
        <fullName evidence="2 9">Thymidine kinase</fullName>
        <ecNumber evidence="2 9">2.7.1.21</ecNumber>
    </recommendedName>
</protein>
<evidence type="ECO:0000313" key="11">
    <source>
        <dbReference type="EMBL" id="QOC57545.1"/>
    </source>
</evidence>
<dbReference type="PANTHER" id="PTHR11441:SF0">
    <property type="entry name" value="THYMIDINE KINASE, CYTOSOLIC"/>
    <property type="match status" value="1"/>
</dbReference>
<keyword evidence="6 9" id="KW-0418">Kinase</keyword>
<feature type="active site" description="Proton acceptor" evidence="8">
    <location>
        <position position="87"/>
    </location>
</feature>
<dbReference type="InterPro" id="IPR001267">
    <property type="entry name" value="Thymidine_kinase"/>
</dbReference>
<dbReference type="InterPro" id="IPR027417">
    <property type="entry name" value="P-loop_NTPase"/>
</dbReference>
<evidence type="ECO:0000256" key="10">
    <source>
        <dbReference type="RuleBase" id="RU004165"/>
    </source>
</evidence>
<keyword evidence="12" id="KW-1185">Reference proteome</keyword>
<organism evidence="11 12">
    <name type="scientific">Enterococcus phage 9183</name>
    <dbReference type="NCBI Taxonomy" id="2763102"/>
    <lineage>
        <taxon>Viruses</taxon>
        <taxon>Duplodnaviria</taxon>
        <taxon>Heunggongvirae</taxon>
        <taxon>Uroviricota</taxon>
        <taxon>Caudoviricetes</taxon>
        <taxon>Andrewesvirinae</taxon>
        <taxon>Denvervirus</taxon>
        <taxon>Denvervirus dv9183</taxon>
    </lineage>
</organism>
<evidence type="ECO:0000256" key="4">
    <source>
        <dbReference type="ARBA" id="ARBA00022679"/>
    </source>
</evidence>
<evidence type="ECO:0000256" key="9">
    <source>
        <dbReference type="RuleBase" id="RU000544"/>
    </source>
</evidence>
<accession>A0A7L7SXF1</accession>
<comment type="similarity">
    <text evidence="1 10">Belongs to the thymidine kinase family.</text>
</comment>
<name>A0A7L7SXF1_9CAUD</name>
<dbReference type="Pfam" id="PF00265">
    <property type="entry name" value="TK"/>
    <property type="match status" value="1"/>
</dbReference>
<evidence type="ECO:0000313" key="12">
    <source>
        <dbReference type="Proteomes" id="UP000516647"/>
    </source>
</evidence>
<dbReference type="GO" id="GO:0004797">
    <property type="term" value="F:thymidine kinase activity"/>
    <property type="evidence" value="ECO:0007669"/>
    <property type="project" value="UniProtKB-EC"/>
</dbReference>
<dbReference type="Gene3D" id="3.40.50.300">
    <property type="entry name" value="P-loop containing nucleotide triphosphate hydrolases"/>
    <property type="match status" value="1"/>
</dbReference>
<sequence length="202" mass="23231">MAKLIFFYGAMKSGKSMEIAKTYTNYKIKGQDPMVFKPSIDTRDKNIKSRLGIEIPCEVIKPDEDLNRKIFIDRFSQKLPPVVLIDEAQFLSDKQVRELGVIVDVGNIDIICFGLKNDFKGKLFEGSKALIEEADKLVEVKTLCAFCNRKATHNLLTEIHDDGKRYAVDTSVEGNLRIGDEDFFQCCRKHYYQYSTRTREIK</sequence>
<evidence type="ECO:0000256" key="6">
    <source>
        <dbReference type="ARBA" id="ARBA00022777"/>
    </source>
</evidence>
<comment type="catalytic activity">
    <reaction evidence="9">
        <text>thymidine + ATP = dTMP + ADP + H(+)</text>
        <dbReference type="Rhea" id="RHEA:19129"/>
        <dbReference type="ChEBI" id="CHEBI:15378"/>
        <dbReference type="ChEBI" id="CHEBI:17748"/>
        <dbReference type="ChEBI" id="CHEBI:30616"/>
        <dbReference type="ChEBI" id="CHEBI:63528"/>
        <dbReference type="ChEBI" id="CHEBI:456216"/>
        <dbReference type="EC" id="2.7.1.21"/>
    </reaction>
</comment>
<dbReference type="EC" id="2.7.1.21" evidence="2 9"/>
<reference evidence="11 12" key="1">
    <citation type="submission" date="2020-08" db="EMBL/GenBank/DDBJ databases">
        <authorList>
            <person name="Canfield G.S."/>
            <person name="Duerkop B.A."/>
        </authorList>
    </citation>
    <scope>NUCLEOTIDE SEQUENCE [LARGE SCALE GENOMIC DNA]</scope>
</reference>
<proteinExistence type="inferred from homology"/>
<keyword evidence="7 9" id="KW-0067">ATP-binding</keyword>
<evidence type="ECO:0000256" key="5">
    <source>
        <dbReference type="ARBA" id="ARBA00022741"/>
    </source>
</evidence>
<keyword evidence="5 9" id="KW-0547">Nucleotide-binding</keyword>
<dbReference type="GO" id="GO:0071897">
    <property type="term" value="P:DNA biosynthetic process"/>
    <property type="evidence" value="ECO:0007669"/>
    <property type="project" value="UniProtKB-KW"/>
</dbReference>